<sequence>MKLQIFVLIFLFSWCTNNLYGQITPACTPTFTSGCNGYRIYSFTYAGINNSPAAANCSVANYLGQVATVQPGVATAYSIQMGLWMNYAIYADFNNNGNFNDANEMLYASGAAPPWSANGMLNVSGNLTVPASVPPGSYRLRVLGVWVGPALGPSSACNTFNLAGGGNFHDYTLVVNCPTLPPVPAVNNSSRCGPGTLTLSSTGVAGASIKWYTAPGGGTAIATGASFTTPYISAGTTYYVTAAIGNCESNPRQPVTASVLQLPPVNLGNDTTICPGVSYILSAAMAGAGYVWNTGAVTSSITVNSADTYSVRLTDANGCDNSDTIIIKPASVPIPNLPAITNLCSGNTAALDAGNPGFSYNWSTGATSRILHVTTGGTFAVAIKSQDGCLINSSTDVIIRPLPVVALGNDTNICKGDQITFDAGNPGLNYSWNTGNISQTINVSDSGRYTVTVTTPYGCGNSDSVHVAFIPAPRVQGFNFIPLFYEEMGKVKFLPLNPTNVDHYEWNFGDGSAPSFQTQPIHTYTGNGDYKVTLKVLNDCNDFEVSLWINVSVTGIENISKSIADVLLYPNPAKEQTVVESKNHDISIERIIVFNTLGKAVYDMSYKPTPKSTISINHLPNGIYTLSIITNRGITVKKLNVMR</sequence>
<organism evidence="3 4">
    <name type="scientific">Taibaiella chishuiensis</name>
    <dbReference type="NCBI Taxonomy" id="1434707"/>
    <lineage>
        <taxon>Bacteria</taxon>
        <taxon>Pseudomonadati</taxon>
        <taxon>Bacteroidota</taxon>
        <taxon>Chitinophagia</taxon>
        <taxon>Chitinophagales</taxon>
        <taxon>Chitinophagaceae</taxon>
        <taxon>Taibaiella</taxon>
    </lineage>
</organism>
<dbReference type="Gene3D" id="2.60.40.10">
    <property type="entry name" value="Immunoglobulins"/>
    <property type="match status" value="2"/>
</dbReference>
<evidence type="ECO:0000256" key="1">
    <source>
        <dbReference type="SAM" id="SignalP"/>
    </source>
</evidence>
<keyword evidence="1" id="KW-0732">Signal</keyword>
<feature type="signal peptide" evidence="1">
    <location>
        <begin position="1"/>
        <end position="21"/>
    </location>
</feature>
<dbReference type="InterPro" id="IPR026444">
    <property type="entry name" value="Secre_tail"/>
</dbReference>
<evidence type="ECO:0000313" key="4">
    <source>
        <dbReference type="Proteomes" id="UP000240572"/>
    </source>
</evidence>
<dbReference type="Pfam" id="PF18911">
    <property type="entry name" value="PKD_4"/>
    <property type="match status" value="1"/>
</dbReference>
<evidence type="ECO:0000259" key="2">
    <source>
        <dbReference type="PROSITE" id="PS50093"/>
    </source>
</evidence>
<dbReference type="InterPro" id="IPR035986">
    <property type="entry name" value="PKD_dom_sf"/>
</dbReference>
<evidence type="ECO:0000313" key="3">
    <source>
        <dbReference type="EMBL" id="PSK88134.1"/>
    </source>
</evidence>
<dbReference type="InterPro" id="IPR044023">
    <property type="entry name" value="Ig_7"/>
</dbReference>
<comment type="caution">
    <text evidence="3">The sequence shown here is derived from an EMBL/GenBank/DDBJ whole genome shotgun (WGS) entry which is preliminary data.</text>
</comment>
<reference evidence="3 4" key="1">
    <citation type="submission" date="2018-03" db="EMBL/GenBank/DDBJ databases">
        <title>Genomic Encyclopedia of Type Strains, Phase III (KMG-III): the genomes of soil and plant-associated and newly described type strains.</title>
        <authorList>
            <person name="Whitman W."/>
        </authorList>
    </citation>
    <scope>NUCLEOTIDE SEQUENCE [LARGE SCALE GENOMIC DNA]</scope>
    <source>
        <strain evidence="3 4">CGMCC 1.12700</strain>
    </source>
</reference>
<dbReference type="EMBL" id="PYGD01000015">
    <property type="protein sequence ID" value="PSK88134.1"/>
    <property type="molecule type" value="Genomic_DNA"/>
</dbReference>
<feature type="domain" description="PKD" evidence="2">
    <location>
        <begin position="504"/>
        <end position="538"/>
    </location>
</feature>
<dbReference type="CDD" id="cd00146">
    <property type="entry name" value="PKD"/>
    <property type="match status" value="1"/>
</dbReference>
<dbReference type="InterPro" id="IPR000601">
    <property type="entry name" value="PKD_dom"/>
</dbReference>
<accession>A0A2P8CT39</accession>
<keyword evidence="4" id="KW-1185">Reference proteome</keyword>
<proteinExistence type="predicted"/>
<dbReference type="InterPro" id="IPR013783">
    <property type="entry name" value="Ig-like_fold"/>
</dbReference>
<name>A0A2P8CT39_9BACT</name>
<dbReference type="PROSITE" id="PS51257">
    <property type="entry name" value="PROKAR_LIPOPROTEIN"/>
    <property type="match status" value="1"/>
</dbReference>
<gene>
    <name evidence="3" type="ORF">B0I18_11528</name>
</gene>
<dbReference type="RefSeq" id="WP_106525303.1">
    <property type="nucleotide sequence ID" value="NZ_PYGD01000015.1"/>
</dbReference>
<dbReference type="Pfam" id="PF20009">
    <property type="entry name" value="GEVED"/>
    <property type="match status" value="1"/>
</dbReference>
<protein>
    <submittedName>
        <fullName evidence="3">Putative secreted protein (Por secretion system target)</fullName>
    </submittedName>
</protein>
<dbReference type="AlphaFoldDB" id="A0A2P8CT39"/>
<dbReference type="InterPro" id="IPR045474">
    <property type="entry name" value="GEVED"/>
</dbReference>
<dbReference type="Proteomes" id="UP000240572">
    <property type="component" value="Unassembled WGS sequence"/>
</dbReference>
<dbReference type="NCBIfam" id="TIGR04183">
    <property type="entry name" value="Por_Secre_tail"/>
    <property type="match status" value="1"/>
</dbReference>
<dbReference type="PROSITE" id="PS50093">
    <property type="entry name" value="PKD"/>
    <property type="match status" value="1"/>
</dbReference>
<dbReference type="OrthoDB" id="644614at2"/>
<dbReference type="Pfam" id="PF19081">
    <property type="entry name" value="Ig_7"/>
    <property type="match status" value="1"/>
</dbReference>
<feature type="chain" id="PRO_5015172271" evidence="1">
    <location>
        <begin position="22"/>
        <end position="643"/>
    </location>
</feature>
<dbReference type="Pfam" id="PF18962">
    <property type="entry name" value="Por_Secre_tail"/>
    <property type="match status" value="1"/>
</dbReference>
<dbReference type="SUPFAM" id="SSF49299">
    <property type="entry name" value="PKD domain"/>
    <property type="match status" value="1"/>
</dbReference>